<organism evidence="1 2">
    <name type="scientific">Erysiphe pulchra</name>
    <dbReference type="NCBI Taxonomy" id="225359"/>
    <lineage>
        <taxon>Eukaryota</taxon>
        <taxon>Fungi</taxon>
        <taxon>Dikarya</taxon>
        <taxon>Ascomycota</taxon>
        <taxon>Pezizomycotina</taxon>
        <taxon>Leotiomycetes</taxon>
        <taxon>Erysiphales</taxon>
        <taxon>Erysiphaceae</taxon>
        <taxon>Erysiphe</taxon>
    </lineage>
</organism>
<dbReference type="STRING" id="225359.A0A2S4PSD5"/>
<dbReference type="AlphaFoldDB" id="A0A2S4PSD5"/>
<dbReference type="EMBL" id="PEDP01000801">
    <property type="protein sequence ID" value="POS84924.1"/>
    <property type="molecule type" value="Genomic_DNA"/>
</dbReference>
<gene>
    <name evidence="1" type="ORF">EPUL_003508</name>
</gene>
<accession>A0A2S4PSD5</accession>
<protein>
    <submittedName>
        <fullName evidence="1">Uncharacterized protein</fullName>
    </submittedName>
</protein>
<name>A0A2S4PSD5_9PEZI</name>
<comment type="caution">
    <text evidence="1">The sequence shown here is derived from an EMBL/GenBank/DDBJ whole genome shotgun (WGS) entry which is preliminary data.</text>
</comment>
<keyword evidence="2" id="KW-1185">Reference proteome</keyword>
<sequence>MKTTGPYDKNFEAILHASGIYGYPYIGPKTMSSVVPLNLEEMIERANEPRPSVTPVTIPSSIFELFKRSVMRAKNESEVVKYFVPILEGGIRVENQGSKNISFSNSEPLTDANIEQRALVEGTPDRFYGTSFERLCEEHQIFFLELKSPWGRQQTANFQAQYHGALGERGQIALRSWGHDASVLDGKAHTISCTFVSGTVRFYAIHAARDIDGRIKYFMHGIDAFVMDFSVLKFRNAIAAFQNLQNYSEEKRNEAIELANTRAQEIREAS</sequence>
<evidence type="ECO:0000313" key="2">
    <source>
        <dbReference type="Proteomes" id="UP000237438"/>
    </source>
</evidence>
<evidence type="ECO:0000313" key="1">
    <source>
        <dbReference type="EMBL" id="POS84924.1"/>
    </source>
</evidence>
<reference evidence="1 2" key="1">
    <citation type="submission" date="2017-10" db="EMBL/GenBank/DDBJ databases">
        <title>Development of genomic resources for the powdery mildew, Erysiphe pulchra.</title>
        <authorList>
            <person name="Wadl P.A."/>
            <person name="Mack B.M."/>
            <person name="Moore G."/>
            <person name="Beltz S.B."/>
        </authorList>
    </citation>
    <scope>NUCLEOTIDE SEQUENCE [LARGE SCALE GENOMIC DNA]</scope>
    <source>
        <strain evidence="1">Cflorida</strain>
    </source>
</reference>
<proteinExistence type="predicted"/>
<dbReference type="Proteomes" id="UP000237438">
    <property type="component" value="Unassembled WGS sequence"/>
</dbReference>
<dbReference type="OrthoDB" id="3598835at2759"/>